<protein>
    <recommendedName>
        <fullName evidence="6">Engrailed</fullName>
    </recommendedName>
</protein>
<sequence length="254" mass="27845">MEALRFLMPPNSAHAKLITPSTFPSPLGLDTTAYRLNESAISLMETDNSSNSSPHPDYDCWSSSVSRRSSPTTTKSDREYGSRSEDDSDDDDVSVGCESPPPPHFSPITPPLPTKSPLTDASRKPLRGLGDGHQTAFLKFSIDNILRPEFGGYTRKPTTATSKTRSKRAAGAASALAKKARRADGADEAPVDLSKLSKDCANGKQQQEQQQPQQQVKTENADSKQDGNILWPAWVYCTRYSDRPSSGKSSRWFY</sequence>
<evidence type="ECO:0000313" key="5">
    <source>
        <dbReference type="Proteomes" id="UP001367676"/>
    </source>
</evidence>
<comment type="subcellular location">
    <subcellularLocation>
        <location evidence="1">Nucleus</location>
    </subcellularLocation>
</comment>
<name>A0AAN9TFB5_9HEMI</name>
<dbReference type="GO" id="GO:0000981">
    <property type="term" value="F:DNA-binding transcription factor activity, RNA polymerase II-specific"/>
    <property type="evidence" value="ECO:0007669"/>
    <property type="project" value="TreeGrafter"/>
</dbReference>
<feature type="region of interest" description="Disordered" evidence="3">
    <location>
        <begin position="45"/>
        <end position="131"/>
    </location>
</feature>
<dbReference type="Proteomes" id="UP001367676">
    <property type="component" value="Unassembled WGS sequence"/>
</dbReference>
<feature type="region of interest" description="Disordered" evidence="3">
    <location>
        <begin position="149"/>
        <end position="224"/>
    </location>
</feature>
<feature type="compositionally biased region" description="Polar residues" evidence="3">
    <location>
        <begin position="45"/>
        <end position="54"/>
    </location>
</feature>
<dbReference type="EMBL" id="JBBCAQ010000033">
    <property type="protein sequence ID" value="KAK7582181.1"/>
    <property type="molecule type" value="Genomic_DNA"/>
</dbReference>
<proteinExistence type="predicted"/>
<dbReference type="InterPro" id="IPR050720">
    <property type="entry name" value="Engrailed_Homeobox_TFs"/>
</dbReference>
<dbReference type="AlphaFoldDB" id="A0AAN9TFB5"/>
<keyword evidence="2" id="KW-0539">Nucleus</keyword>
<dbReference type="GO" id="GO:0005634">
    <property type="term" value="C:nucleus"/>
    <property type="evidence" value="ECO:0007669"/>
    <property type="project" value="UniProtKB-SubCell"/>
</dbReference>
<feature type="compositionally biased region" description="Low complexity" evidence="3">
    <location>
        <begin position="62"/>
        <end position="74"/>
    </location>
</feature>
<evidence type="ECO:0008006" key="6">
    <source>
        <dbReference type="Google" id="ProtNLM"/>
    </source>
</evidence>
<feature type="compositionally biased region" description="Pro residues" evidence="3">
    <location>
        <begin position="99"/>
        <end position="114"/>
    </location>
</feature>
<dbReference type="GO" id="GO:0030182">
    <property type="term" value="P:neuron differentiation"/>
    <property type="evidence" value="ECO:0007669"/>
    <property type="project" value="TreeGrafter"/>
</dbReference>
<feature type="compositionally biased region" description="Basic and acidic residues" evidence="3">
    <location>
        <begin position="75"/>
        <end position="85"/>
    </location>
</feature>
<evidence type="ECO:0000256" key="1">
    <source>
        <dbReference type="ARBA" id="ARBA00004123"/>
    </source>
</evidence>
<accession>A0AAN9TFB5</accession>
<feature type="compositionally biased region" description="Low complexity" evidence="3">
    <location>
        <begin position="205"/>
        <end position="215"/>
    </location>
</feature>
<evidence type="ECO:0000256" key="3">
    <source>
        <dbReference type="SAM" id="MobiDB-lite"/>
    </source>
</evidence>
<comment type="caution">
    <text evidence="4">The sequence shown here is derived from an EMBL/GenBank/DDBJ whole genome shotgun (WGS) entry which is preliminary data.</text>
</comment>
<reference evidence="4 5" key="1">
    <citation type="submission" date="2024-03" db="EMBL/GenBank/DDBJ databases">
        <title>Adaptation during the transition from Ophiocordyceps entomopathogen to insect associate is accompanied by gene loss and intensified selection.</title>
        <authorList>
            <person name="Ward C.M."/>
            <person name="Onetto C.A."/>
            <person name="Borneman A.R."/>
        </authorList>
    </citation>
    <scope>NUCLEOTIDE SEQUENCE [LARGE SCALE GENOMIC DNA]</scope>
    <source>
        <strain evidence="4">AWRI1</strain>
        <tissue evidence="4">Single Adult Female</tissue>
    </source>
</reference>
<keyword evidence="5" id="KW-1185">Reference proteome</keyword>
<dbReference type="GO" id="GO:0000978">
    <property type="term" value="F:RNA polymerase II cis-regulatory region sequence-specific DNA binding"/>
    <property type="evidence" value="ECO:0007669"/>
    <property type="project" value="TreeGrafter"/>
</dbReference>
<dbReference type="PANTHER" id="PTHR24341:SF6">
    <property type="entry name" value="HOMEOBOX PROTEIN INVECTED"/>
    <property type="match status" value="1"/>
</dbReference>
<evidence type="ECO:0000313" key="4">
    <source>
        <dbReference type="EMBL" id="KAK7582181.1"/>
    </source>
</evidence>
<organism evidence="4 5">
    <name type="scientific">Parthenolecanium corni</name>
    <dbReference type="NCBI Taxonomy" id="536013"/>
    <lineage>
        <taxon>Eukaryota</taxon>
        <taxon>Metazoa</taxon>
        <taxon>Ecdysozoa</taxon>
        <taxon>Arthropoda</taxon>
        <taxon>Hexapoda</taxon>
        <taxon>Insecta</taxon>
        <taxon>Pterygota</taxon>
        <taxon>Neoptera</taxon>
        <taxon>Paraneoptera</taxon>
        <taxon>Hemiptera</taxon>
        <taxon>Sternorrhyncha</taxon>
        <taxon>Coccoidea</taxon>
        <taxon>Coccidae</taxon>
        <taxon>Parthenolecanium</taxon>
    </lineage>
</organism>
<evidence type="ECO:0000256" key="2">
    <source>
        <dbReference type="ARBA" id="ARBA00023242"/>
    </source>
</evidence>
<dbReference type="PANTHER" id="PTHR24341">
    <property type="entry name" value="HOMEOBOX PROTEIN ENGRAILED"/>
    <property type="match status" value="1"/>
</dbReference>
<gene>
    <name evidence="4" type="ORF">V9T40_013626</name>
</gene>